<dbReference type="Pfam" id="PF13302">
    <property type="entry name" value="Acetyltransf_3"/>
    <property type="match status" value="1"/>
</dbReference>
<organism evidence="2 3">
    <name type="scientific">Microterricola gilva</name>
    <dbReference type="NCBI Taxonomy" id="393267"/>
    <lineage>
        <taxon>Bacteria</taxon>
        <taxon>Bacillati</taxon>
        <taxon>Actinomycetota</taxon>
        <taxon>Actinomycetes</taxon>
        <taxon>Micrococcales</taxon>
        <taxon>Microbacteriaceae</taxon>
        <taxon>Microterricola</taxon>
    </lineage>
</organism>
<dbReference type="InterPro" id="IPR051531">
    <property type="entry name" value="N-acetyltransferase"/>
</dbReference>
<protein>
    <submittedName>
        <fullName evidence="2">RimJ/RimL family protein N-acetyltransferase</fullName>
    </submittedName>
</protein>
<comment type="caution">
    <text evidence="2">The sequence shown here is derived from an EMBL/GenBank/DDBJ whole genome shotgun (WGS) entry which is preliminary data.</text>
</comment>
<dbReference type="PROSITE" id="PS51186">
    <property type="entry name" value="GNAT"/>
    <property type="match status" value="1"/>
</dbReference>
<dbReference type="GO" id="GO:0016747">
    <property type="term" value="F:acyltransferase activity, transferring groups other than amino-acyl groups"/>
    <property type="evidence" value="ECO:0007669"/>
    <property type="project" value="InterPro"/>
</dbReference>
<name>A0A4Q8AI13_9MICO</name>
<dbReference type="PANTHER" id="PTHR43792">
    <property type="entry name" value="GNAT FAMILY, PUTATIVE (AFU_ORTHOLOGUE AFUA_3G00765)-RELATED-RELATED"/>
    <property type="match status" value="1"/>
</dbReference>
<keyword evidence="2" id="KW-0808">Transferase</keyword>
<dbReference type="Gene3D" id="3.40.630.30">
    <property type="match status" value="1"/>
</dbReference>
<dbReference type="InterPro" id="IPR016181">
    <property type="entry name" value="Acyl_CoA_acyltransferase"/>
</dbReference>
<dbReference type="EMBL" id="SHLC01000001">
    <property type="protein sequence ID" value="RZU64057.1"/>
    <property type="molecule type" value="Genomic_DNA"/>
</dbReference>
<sequence>MSESSPVQPAVGGPVLFSERLRLRPVTLDDTAAVQSYRGRDDVVRYLTHDPLSLDATRARMRVSVEHWRRYPADWFNANFAAELPAGGAESDGKRVPGAGRVIGDLRAWNLELDASGPATESADVFWIGYAFHPDMQGKGYAREAAARMVRWLFDERSARELRAIAWTPNTASIMLLEKLGFRIFRELPAELEEHPKKLPAVHLRLMRSDWAAAQHKHATRQSTSRTQTEES</sequence>
<dbReference type="InterPro" id="IPR000182">
    <property type="entry name" value="GNAT_dom"/>
</dbReference>
<dbReference type="AlphaFoldDB" id="A0A4Q8AI13"/>
<evidence type="ECO:0000259" key="1">
    <source>
        <dbReference type="PROSITE" id="PS51186"/>
    </source>
</evidence>
<proteinExistence type="predicted"/>
<keyword evidence="3" id="KW-1185">Reference proteome</keyword>
<dbReference type="SUPFAM" id="SSF55729">
    <property type="entry name" value="Acyl-CoA N-acyltransferases (Nat)"/>
    <property type="match status" value="1"/>
</dbReference>
<feature type="domain" description="N-acetyltransferase" evidence="1">
    <location>
        <begin position="21"/>
        <end position="209"/>
    </location>
</feature>
<reference evidence="2 3" key="1">
    <citation type="submission" date="2019-02" db="EMBL/GenBank/DDBJ databases">
        <title>Sequencing the genomes of 1000 actinobacteria strains.</title>
        <authorList>
            <person name="Klenk H.-P."/>
        </authorList>
    </citation>
    <scope>NUCLEOTIDE SEQUENCE [LARGE SCALE GENOMIC DNA]</scope>
    <source>
        <strain evidence="2 3">DSM 18319</strain>
    </source>
</reference>
<accession>A0A4Q8AI13</accession>
<evidence type="ECO:0000313" key="3">
    <source>
        <dbReference type="Proteomes" id="UP000291483"/>
    </source>
</evidence>
<gene>
    <name evidence="2" type="ORF">EV379_0351</name>
</gene>
<evidence type="ECO:0000313" key="2">
    <source>
        <dbReference type="EMBL" id="RZU64057.1"/>
    </source>
</evidence>
<dbReference type="Proteomes" id="UP000291483">
    <property type="component" value="Unassembled WGS sequence"/>
</dbReference>